<dbReference type="InterPro" id="IPR029058">
    <property type="entry name" value="AB_hydrolase_fold"/>
</dbReference>
<dbReference type="EMBL" id="FCOJ02000054">
    <property type="protein sequence ID" value="SAK83947.1"/>
    <property type="molecule type" value="Genomic_DNA"/>
</dbReference>
<dbReference type="Pfam" id="PF00561">
    <property type="entry name" value="Abhydrolase_1"/>
    <property type="match status" value="1"/>
</dbReference>
<dbReference type="OrthoDB" id="345573at2"/>
<sequence length="264" mass="29448">MDSPSGPSSPPSRYLLMLESRAICELGAFYAAGPFLQFAPAGDGHPVLVLPGFGASDFSTRPLRMFLRNRGYRAHGWKLGSNLGPREGVEENMRERLEWIAGHYERKVSVIGWSLGGVFARELARHSPDLVRSVITLGSPFAGEPRANHGWRCYEQLSGRKADDWPERERMKQPPPVPSTAIFSRTDGVVAWQGCLEQLSATSENIEVESSHCGLGHHPAVLYAIADRLAQPEGQWRPFDRETGWRRFIYRDPTRAEGRRPAAA</sequence>
<comment type="caution">
    <text evidence="2">The sequence shown here is derived from an EMBL/GenBank/DDBJ whole genome shotgun (WGS) entry which is preliminary data.</text>
</comment>
<gene>
    <name evidence="2" type="ORF">AWB82_05632</name>
</gene>
<dbReference type="AlphaFoldDB" id="A0A158CQR8"/>
<dbReference type="Proteomes" id="UP000054596">
    <property type="component" value="Unassembled WGS sequence"/>
</dbReference>
<dbReference type="RefSeq" id="WP_086972618.1">
    <property type="nucleotide sequence ID" value="NZ_FCOJ02000054.1"/>
</dbReference>
<dbReference type="Gene3D" id="3.40.50.1820">
    <property type="entry name" value="alpha/beta hydrolase"/>
    <property type="match status" value="1"/>
</dbReference>
<dbReference type="STRING" id="1777143.AWB82_05632"/>
<evidence type="ECO:0000259" key="1">
    <source>
        <dbReference type="Pfam" id="PF00561"/>
    </source>
</evidence>
<reference evidence="2" key="1">
    <citation type="submission" date="2016-01" db="EMBL/GenBank/DDBJ databases">
        <authorList>
            <person name="Peeters C."/>
        </authorList>
    </citation>
    <scope>NUCLEOTIDE SEQUENCE [LARGE SCALE GENOMIC DNA]</scope>
    <source>
        <strain evidence="2">LMG 29325</strain>
    </source>
</reference>
<feature type="domain" description="AB hydrolase-1" evidence="1">
    <location>
        <begin position="50"/>
        <end position="148"/>
    </location>
</feature>
<keyword evidence="2" id="KW-0378">Hydrolase</keyword>
<protein>
    <submittedName>
        <fullName evidence="2">Alpha/beta hydrolase family protein</fullName>
    </submittedName>
</protein>
<keyword evidence="3" id="KW-1185">Reference proteome</keyword>
<dbReference type="InterPro" id="IPR000073">
    <property type="entry name" value="AB_hydrolase_1"/>
</dbReference>
<dbReference type="GO" id="GO:0016787">
    <property type="term" value="F:hydrolase activity"/>
    <property type="evidence" value="ECO:0007669"/>
    <property type="project" value="UniProtKB-KW"/>
</dbReference>
<evidence type="ECO:0000313" key="2">
    <source>
        <dbReference type="EMBL" id="SAK83947.1"/>
    </source>
</evidence>
<proteinExistence type="predicted"/>
<organism evidence="2 3">
    <name type="scientific">Caballeronia glebae</name>
    <dbReference type="NCBI Taxonomy" id="1777143"/>
    <lineage>
        <taxon>Bacteria</taxon>
        <taxon>Pseudomonadati</taxon>
        <taxon>Pseudomonadota</taxon>
        <taxon>Betaproteobacteria</taxon>
        <taxon>Burkholderiales</taxon>
        <taxon>Burkholderiaceae</taxon>
        <taxon>Caballeronia</taxon>
    </lineage>
</organism>
<dbReference type="SUPFAM" id="SSF53474">
    <property type="entry name" value="alpha/beta-Hydrolases"/>
    <property type="match status" value="1"/>
</dbReference>
<evidence type="ECO:0000313" key="3">
    <source>
        <dbReference type="Proteomes" id="UP000054596"/>
    </source>
</evidence>
<accession>A0A158CQR8</accession>
<name>A0A158CQR8_9BURK</name>